<dbReference type="EMBL" id="CAMXCT020006509">
    <property type="protein sequence ID" value="CAL1168329.1"/>
    <property type="molecule type" value="Genomic_DNA"/>
</dbReference>
<protein>
    <submittedName>
        <fullName evidence="2">Uncharacterized protein</fullName>
    </submittedName>
</protein>
<sequence length="169" mass="19091">MWHCNCFQGLWHKAHPTPLRLPVAEPAADVVPLGLAHEAPLRLPSAESGPADAVPETAPRSRRKSRTYSKMSSFVPEEPDELDDIADMWRYYAFVAEKQVQTRTRRMVEEATVADDQKVQVPTRRSRIQGTQLLQNAMLQYVSYTVFDTIEKGTIHGTRRLSKGTTVLS</sequence>
<feature type="region of interest" description="Disordered" evidence="1">
    <location>
        <begin position="41"/>
        <end position="76"/>
    </location>
</feature>
<evidence type="ECO:0000256" key="1">
    <source>
        <dbReference type="SAM" id="MobiDB-lite"/>
    </source>
</evidence>
<evidence type="ECO:0000313" key="2">
    <source>
        <dbReference type="EMBL" id="CAI4014954.1"/>
    </source>
</evidence>
<dbReference type="EMBL" id="CAMXCT030006509">
    <property type="protein sequence ID" value="CAL4802266.1"/>
    <property type="molecule type" value="Genomic_DNA"/>
</dbReference>
<gene>
    <name evidence="2" type="ORF">C1SCF055_LOCUS39813</name>
</gene>
<reference evidence="3" key="2">
    <citation type="submission" date="2024-04" db="EMBL/GenBank/DDBJ databases">
        <authorList>
            <person name="Chen Y."/>
            <person name="Shah S."/>
            <person name="Dougan E. K."/>
            <person name="Thang M."/>
            <person name="Chan C."/>
        </authorList>
    </citation>
    <scope>NUCLEOTIDE SEQUENCE [LARGE SCALE GENOMIC DNA]</scope>
</reference>
<evidence type="ECO:0000313" key="3">
    <source>
        <dbReference type="EMBL" id="CAL1168329.1"/>
    </source>
</evidence>
<organism evidence="2">
    <name type="scientific">Cladocopium goreaui</name>
    <dbReference type="NCBI Taxonomy" id="2562237"/>
    <lineage>
        <taxon>Eukaryota</taxon>
        <taxon>Sar</taxon>
        <taxon>Alveolata</taxon>
        <taxon>Dinophyceae</taxon>
        <taxon>Suessiales</taxon>
        <taxon>Symbiodiniaceae</taxon>
        <taxon>Cladocopium</taxon>
    </lineage>
</organism>
<accession>A0A9P1GL59</accession>
<reference evidence="2" key="1">
    <citation type="submission" date="2022-10" db="EMBL/GenBank/DDBJ databases">
        <authorList>
            <person name="Chen Y."/>
            <person name="Dougan E. K."/>
            <person name="Chan C."/>
            <person name="Rhodes N."/>
            <person name="Thang M."/>
        </authorList>
    </citation>
    <scope>NUCLEOTIDE SEQUENCE</scope>
</reference>
<dbReference type="EMBL" id="CAMXCT010006509">
    <property type="protein sequence ID" value="CAI4014954.1"/>
    <property type="molecule type" value="Genomic_DNA"/>
</dbReference>
<evidence type="ECO:0000313" key="4">
    <source>
        <dbReference type="Proteomes" id="UP001152797"/>
    </source>
</evidence>
<dbReference type="OrthoDB" id="445857at2759"/>
<name>A0A9P1GL59_9DINO</name>
<keyword evidence="4" id="KW-1185">Reference proteome</keyword>
<comment type="caution">
    <text evidence="2">The sequence shown here is derived from an EMBL/GenBank/DDBJ whole genome shotgun (WGS) entry which is preliminary data.</text>
</comment>
<dbReference type="AlphaFoldDB" id="A0A9P1GL59"/>
<dbReference type="Proteomes" id="UP001152797">
    <property type="component" value="Unassembled WGS sequence"/>
</dbReference>
<proteinExistence type="predicted"/>